<reference evidence="2" key="1">
    <citation type="submission" date="2025-08" db="UniProtKB">
        <authorList>
            <consortium name="Ensembl"/>
        </authorList>
    </citation>
    <scope>IDENTIFICATION</scope>
</reference>
<protein>
    <submittedName>
        <fullName evidence="2">Eukaryotic translation elongation factor 1 epsilon 1</fullName>
    </submittedName>
</protein>
<dbReference type="Proteomes" id="UP000694726">
    <property type="component" value="Unplaced"/>
</dbReference>
<evidence type="ECO:0000256" key="1">
    <source>
        <dbReference type="SAM" id="MobiDB-lite"/>
    </source>
</evidence>
<feature type="compositionally biased region" description="Pro residues" evidence="1">
    <location>
        <begin position="158"/>
        <end position="168"/>
    </location>
</feature>
<dbReference type="PANTHER" id="PTHR44490:SF1">
    <property type="entry name" value="EUKARYOTIC TRANSLATION ELONGATION FACTOR 1 EPSILON-1"/>
    <property type="match status" value="1"/>
</dbReference>
<dbReference type="PANTHER" id="PTHR44490">
    <property type="entry name" value="EUKARYOTIC TRANSLATION ELONGATION FACTOR 1 EPSILON-1"/>
    <property type="match status" value="1"/>
</dbReference>
<accession>A0A8D0U4W9</accession>
<feature type="region of interest" description="Disordered" evidence="1">
    <location>
        <begin position="147"/>
        <end position="184"/>
    </location>
</feature>
<dbReference type="GO" id="GO:0043517">
    <property type="term" value="P:positive regulation of DNA damage response, signal transduction by p53 class mediator"/>
    <property type="evidence" value="ECO:0007669"/>
    <property type="project" value="InterPro"/>
</dbReference>
<organism evidence="2 3">
    <name type="scientific">Sus scrofa</name>
    <name type="common">Pig</name>
    <dbReference type="NCBI Taxonomy" id="9823"/>
    <lineage>
        <taxon>Eukaryota</taxon>
        <taxon>Metazoa</taxon>
        <taxon>Chordata</taxon>
        <taxon>Craniata</taxon>
        <taxon>Vertebrata</taxon>
        <taxon>Euteleostomi</taxon>
        <taxon>Mammalia</taxon>
        <taxon>Eutheria</taxon>
        <taxon>Laurasiatheria</taxon>
        <taxon>Artiodactyla</taxon>
        <taxon>Suina</taxon>
        <taxon>Suidae</taxon>
        <taxon>Sus</taxon>
    </lineage>
</organism>
<evidence type="ECO:0000313" key="3">
    <source>
        <dbReference type="Proteomes" id="UP000694726"/>
    </source>
</evidence>
<proteinExistence type="predicted"/>
<dbReference type="Ensembl" id="ENSSSCT00015061953.1">
    <property type="protein sequence ID" value="ENSSSCP00015024873.1"/>
    <property type="gene ID" value="ENSSSCG00015046182.1"/>
</dbReference>
<dbReference type="FunFam" id="3.40.30.90:FF:000001">
    <property type="entry name" value="Eukaryotic translation elongation factor 1 epsilon-1"/>
    <property type="match status" value="1"/>
</dbReference>
<dbReference type="AlphaFoldDB" id="A0A8D0U4W9"/>
<sequence>MAAAAELTLLEKSLGLSKGNKYSAQGERQIPVLQTNSGPSLTGLTTIAAHLVKQANKEHLLGSSAEEKAVVQQWLEFRVTRVDGQSSKDDIRTVLKVWQLPFRGWKVSAADNRDPSSLLRPLKRLAFFTRLLPPPESLALCLSLPPSDAASPSVQPSAPGPLPQPRPRIPVSKADAGVPWWSRS</sequence>
<dbReference type="InterPro" id="IPR042450">
    <property type="entry name" value="EEF1E1"/>
</dbReference>
<feature type="compositionally biased region" description="Low complexity" evidence="1">
    <location>
        <begin position="147"/>
        <end position="157"/>
    </location>
</feature>
<dbReference type="Gene3D" id="3.40.30.90">
    <property type="match status" value="1"/>
</dbReference>
<name>A0A8D0U4W9_PIG</name>
<dbReference type="Gene3D" id="1.20.1050.10">
    <property type="match status" value="1"/>
</dbReference>
<dbReference type="GO" id="GO:0017101">
    <property type="term" value="C:aminoacyl-tRNA synthetase multienzyme complex"/>
    <property type="evidence" value="ECO:0007669"/>
    <property type="project" value="InterPro"/>
</dbReference>
<evidence type="ECO:0000313" key="2">
    <source>
        <dbReference type="Ensembl" id="ENSSSCP00015024873.1"/>
    </source>
</evidence>